<comment type="caution">
    <text evidence="2">The sequence shown here is derived from an EMBL/GenBank/DDBJ whole genome shotgun (WGS) entry which is preliminary data.</text>
</comment>
<gene>
    <name evidence="2" type="ORF">CYNAS_LOCUS20945</name>
</gene>
<feature type="region of interest" description="Disordered" evidence="1">
    <location>
        <begin position="47"/>
        <end position="73"/>
    </location>
</feature>
<proteinExistence type="predicted"/>
<dbReference type="EMBL" id="CATQJL010000326">
    <property type="protein sequence ID" value="CAJ0608962.1"/>
    <property type="molecule type" value="Genomic_DNA"/>
</dbReference>
<dbReference type="Proteomes" id="UP001176961">
    <property type="component" value="Unassembled WGS sequence"/>
</dbReference>
<reference evidence="2" key="1">
    <citation type="submission" date="2023-07" db="EMBL/GenBank/DDBJ databases">
        <authorList>
            <consortium name="CYATHOMIX"/>
        </authorList>
    </citation>
    <scope>NUCLEOTIDE SEQUENCE</scope>
    <source>
        <strain evidence="2">N/A</strain>
    </source>
</reference>
<feature type="region of interest" description="Disordered" evidence="1">
    <location>
        <begin position="1"/>
        <end position="22"/>
    </location>
</feature>
<evidence type="ECO:0000313" key="3">
    <source>
        <dbReference type="Proteomes" id="UP001176961"/>
    </source>
</evidence>
<evidence type="ECO:0000313" key="2">
    <source>
        <dbReference type="EMBL" id="CAJ0608962.1"/>
    </source>
</evidence>
<accession>A0AA36MH38</accession>
<evidence type="ECO:0000256" key="1">
    <source>
        <dbReference type="SAM" id="MobiDB-lite"/>
    </source>
</evidence>
<sequence length="73" mass="8168">MFAREFGNFNRQANGKTKTEIHRSMTLAVPEGAEVSRARLISRRKMSLGSSPLMANGRRTQSSRRASIAGRFK</sequence>
<keyword evidence="3" id="KW-1185">Reference proteome</keyword>
<organism evidence="2 3">
    <name type="scientific">Cylicocyclus nassatus</name>
    <name type="common">Nematode worm</name>
    <dbReference type="NCBI Taxonomy" id="53992"/>
    <lineage>
        <taxon>Eukaryota</taxon>
        <taxon>Metazoa</taxon>
        <taxon>Ecdysozoa</taxon>
        <taxon>Nematoda</taxon>
        <taxon>Chromadorea</taxon>
        <taxon>Rhabditida</taxon>
        <taxon>Rhabditina</taxon>
        <taxon>Rhabditomorpha</taxon>
        <taxon>Strongyloidea</taxon>
        <taxon>Strongylidae</taxon>
        <taxon>Cylicocyclus</taxon>
    </lineage>
</organism>
<protein>
    <submittedName>
        <fullName evidence="2">Uncharacterized protein</fullName>
    </submittedName>
</protein>
<name>A0AA36MH38_CYLNA</name>
<dbReference type="AlphaFoldDB" id="A0AA36MH38"/>